<protein>
    <submittedName>
        <fullName evidence="2">Uncharacterized protein</fullName>
    </submittedName>
</protein>
<keyword evidence="3" id="KW-1185">Reference proteome</keyword>
<sequence>MRNTARVPQGTNRRRTGEVSPQQQISAVVADFYLQEAKTPAPCVPLRSS</sequence>
<accession>A0A0P1A711</accession>
<dbReference type="RefSeq" id="XP_024572239.1">
    <property type="nucleotide sequence ID" value="XM_024728981.1"/>
</dbReference>
<proteinExistence type="predicted"/>
<evidence type="ECO:0000256" key="1">
    <source>
        <dbReference type="SAM" id="MobiDB-lite"/>
    </source>
</evidence>
<reference evidence="3" key="1">
    <citation type="submission" date="2014-09" db="EMBL/GenBank/DDBJ databases">
        <authorList>
            <person name="Sharma Rahul"/>
            <person name="Thines Marco"/>
        </authorList>
    </citation>
    <scope>NUCLEOTIDE SEQUENCE [LARGE SCALE GENOMIC DNA]</scope>
</reference>
<dbReference type="Proteomes" id="UP000054928">
    <property type="component" value="Unassembled WGS sequence"/>
</dbReference>
<feature type="region of interest" description="Disordered" evidence="1">
    <location>
        <begin position="1"/>
        <end position="22"/>
    </location>
</feature>
<dbReference type="GeneID" id="36395253"/>
<dbReference type="EMBL" id="CCYD01000109">
    <property type="protein sequence ID" value="CEG35870.1"/>
    <property type="molecule type" value="Genomic_DNA"/>
</dbReference>
<evidence type="ECO:0000313" key="2">
    <source>
        <dbReference type="EMBL" id="CEG35870.1"/>
    </source>
</evidence>
<dbReference type="AlphaFoldDB" id="A0A0P1A711"/>
<evidence type="ECO:0000313" key="3">
    <source>
        <dbReference type="Proteomes" id="UP000054928"/>
    </source>
</evidence>
<name>A0A0P1A711_PLAHL</name>
<organism evidence="2 3">
    <name type="scientific">Plasmopara halstedii</name>
    <name type="common">Downy mildew of sunflower</name>
    <dbReference type="NCBI Taxonomy" id="4781"/>
    <lineage>
        <taxon>Eukaryota</taxon>
        <taxon>Sar</taxon>
        <taxon>Stramenopiles</taxon>
        <taxon>Oomycota</taxon>
        <taxon>Peronosporomycetes</taxon>
        <taxon>Peronosporales</taxon>
        <taxon>Peronosporaceae</taxon>
        <taxon>Plasmopara</taxon>
    </lineage>
</organism>